<reference evidence="1" key="1">
    <citation type="submission" date="2020-04" db="EMBL/GenBank/DDBJ databases">
        <authorList>
            <person name="Zhang T."/>
        </authorList>
    </citation>
    <scope>NUCLEOTIDE SEQUENCE</scope>
    <source>
        <strain evidence="1">HKST-UBA16</strain>
    </source>
</reference>
<evidence type="ECO:0000313" key="2">
    <source>
        <dbReference type="Proteomes" id="UP000748332"/>
    </source>
</evidence>
<proteinExistence type="predicted"/>
<organism evidence="1 2">
    <name type="scientific">Candidatus Dojkabacteria bacterium</name>
    <dbReference type="NCBI Taxonomy" id="2099670"/>
    <lineage>
        <taxon>Bacteria</taxon>
        <taxon>Candidatus Dojkabacteria</taxon>
    </lineage>
</organism>
<sequence>MRKKEDILFKPLINSALPLPRHFENFEIEKEGKQLYKIPHKWFTRSTGTVSYNKSSSTVLIASKPDCKWNFVGSFEATLSKGYVSNKNFIEIDLKGKGWISVKLSESTVTDGGVSMIHGSSWKKLDTVREKEILLFNEKRRTVRFRIDKMYNKPFNVSLKAFLKGFKKVDINRIGSVEITVRRGWCKFYSFNFSYAGYLENPKNKNGRRSSTLGNRS</sequence>
<protein>
    <submittedName>
        <fullName evidence="1">Uncharacterized protein</fullName>
    </submittedName>
</protein>
<reference evidence="1" key="2">
    <citation type="journal article" date="2021" name="Microbiome">
        <title>Successional dynamics and alternative stable states in a saline activated sludge microbial community over 9 years.</title>
        <authorList>
            <person name="Wang Y."/>
            <person name="Ye J."/>
            <person name="Ju F."/>
            <person name="Liu L."/>
            <person name="Boyd J.A."/>
            <person name="Deng Y."/>
            <person name="Parks D.H."/>
            <person name="Jiang X."/>
            <person name="Yin X."/>
            <person name="Woodcroft B.J."/>
            <person name="Tyson G.W."/>
            <person name="Hugenholtz P."/>
            <person name="Polz M.F."/>
            <person name="Zhang T."/>
        </authorList>
    </citation>
    <scope>NUCLEOTIDE SEQUENCE</scope>
    <source>
        <strain evidence="1">HKST-UBA16</strain>
    </source>
</reference>
<dbReference type="AlphaFoldDB" id="A0A955HZ45"/>
<dbReference type="EMBL" id="JAGQLM010000125">
    <property type="protein sequence ID" value="MCA9375249.1"/>
    <property type="molecule type" value="Genomic_DNA"/>
</dbReference>
<evidence type="ECO:0000313" key="1">
    <source>
        <dbReference type="EMBL" id="MCA9375249.1"/>
    </source>
</evidence>
<dbReference type="Proteomes" id="UP000748332">
    <property type="component" value="Unassembled WGS sequence"/>
</dbReference>
<comment type="caution">
    <text evidence="1">The sequence shown here is derived from an EMBL/GenBank/DDBJ whole genome shotgun (WGS) entry which is preliminary data.</text>
</comment>
<accession>A0A955HZ45</accession>
<name>A0A955HZ45_9BACT</name>
<gene>
    <name evidence="1" type="ORF">KC622_02885</name>
</gene>